<dbReference type="Proteomes" id="UP000821845">
    <property type="component" value="Chromosome 2"/>
</dbReference>
<name>A0ACB7SVD7_HYAAI</name>
<gene>
    <name evidence="1" type="ORF">HPB50_011215</name>
</gene>
<proteinExistence type="predicted"/>
<reference evidence="1" key="1">
    <citation type="submission" date="2020-05" db="EMBL/GenBank/DDBJ databases">
        <title>Large-scale comparative analyses of tick genomes elucidate their genetic diversity and vector capacities.</title>
        <authorList>
            <person name="Jia N."/>
            <person name="Wang J."/>
            <person name="Shi W."/>
            <person name="Du L."/>
            <person name="Sun Y."/>
            <person name="Zhan W."/>
            <person name="Jiang J."/>
            <person name="Wang Q."/>
            <person name="Zhang B."/>
            <person name="Ji P."/>
            <person name="Sakyi L.B."/>
            <person name="Cui X."/>
            <person name="Yuan T."/>
            <person name="Jiang B."/>
            <person name="Yang W."/>
            <person name="Lam T.T.-Y."/>
            <person name="Chang Q."/>
            <person name="Ding S."/>
            <person name="Wang X."/>
            <person name="Zhu J."/>
            <person name="Ruan X."/>
            <person name="Zhao L."/>
            <person name="Wei J."/>
            <person name="Que T."/>
            <person name="Du C."/>
            <person name="Cheng J."/>
            <person name="Dai P."/>
            <person name="Han X."/>
            <person name="Huang E."/>
            <person name="Gao Y."/>
            <person name="Liu J."/>
            <person name="Shao H."/>
            <person name="Ye R."/>
            <person name="Li L."/>
            <person name="Wei W."/>
            <person name="Wang X."/>
            <person name="Wang C."/>
            <person name="Yang T."/>
            <person name="Huo Q."/>
            <person name="Li W."/>
            <person name="Guo W."/>
            <person name="Chen H."/>
            <person name="Zhou L."/>
            <person name="Ni X."/>
            <person name="Tian J."/>
            <person name="Zhou Y."/>
            <person name="Sheng Y."/>
            <person name="Liu T."/>
            <person name="Pan Y."/>
            <person name="Xia L."/>
            <person name="Li J."/>
            <person name="Zhao F."/>
            <person name="Cao W."/>
        </authorList>
    </citation>
    <scope>NUCLEOTIDE SEQUENCE</scope>
    <source>
        <strain evidence="1">Hyas-2018</strain>
    </source>
</reference>
<evidence type="ECO:0000313" key="1">
    <source>
        <dbReference type="EMBL" id="KAH6938635.1"/>
    </source>
</evidence>
<evidence type="ECO:0000313" key="2">
    <source>
        <dbReference type="Proteomes" id="UP000821845"/>
    </source>
</evidence>
<comment type="caution">
    <text evidence="1">The sequence shown here is derived from an EMBL/GenBank/DDBJ whole genome shotgun (WGS) entry which is preliminary data.</text>
</comment>
<protein>
    <submittedName>
        <fullName evidence="1">Uncharacterized protein</fullName>
    </submittedName>
</protein>
<keyword evidence="2" id="KW-1185">Reference proteome</keyword>
<dbReference type="EMBL" id="CM023482">
    <property type="protein sequence ID" value="KAH6938635.1"/>
    <property type="molecule type" value="Genomic_DNA"/>
</dbReference>
<accession>A0ACB7SVD7</accession>
<organism evidence="1 2">
    <name type="scientific">Hyalomma asiaticum</name>
    <name type="common">Tick</name>
    <dbReference type="NCBI Taxonomy" id="266040"/>
    <lineage>
        <taxon>Eukaryota</taxon>
        <taxon>Metazoa</taxon>
        <taxon>Ecdysozoa</taxon>
        <taxon>Arthropoda</taxon>
        <taxon>Chelicerata</taxon>
        <taxon>Arachnida</taxon>
        <taxon>Acari</taxon>
        <taxon>Parasitiformes</taxon>
        <taxon>Ixodida</taxon>
        <taxon>Ixodoidea</taxon>
        <taxon>Ixodidae</taxon>
        <taxon>Hyalomminae</taxon>
        <taxon>Hyalomma</taxon>
    </lineage>
</organism>
<sequence>MLGSLEPQPDVASTRHLSSLVDTPDDLLALASKDPPLSKILCPPRSALREGDTSSKSLLPHASNDLPIQATSSTVNHAPDDFESVTHASASPHKMDLVARATSPKRYVTAAHSIQSSKSTSTPSPEVSAIAPAFFECFADGHSTRKNHVRLEGRPRCTAQVSDEDQGTNVFGEYGPAPNIEHKCDFVGSSCNVGFAPSLPGAFALEKPSGIAAARSLQNSIIFQNDGRQWKDVPPEKFPTFAKPNSSDTFVVQKNRGSASRNPSEAATTWHGSSLEDTAVTATASENVLSHPRPASSRVHGSKEKNNGLLLDNHLSAVTGNKGLERRSEPRQPRPRKLRLQQLAPAEKTSSNAIMLNEQVSEGLLVRADRITPSSLGETRGGPNTNTRCTSEARQNVATENFQKHFVPFFMPHANSLSTKMSTFGLKELPVPSDGSESAVLQHAIPPTPSRAYVYFRQRVSDASPLVSQKQKEPKISLSRRGDASSSISEVAAESQSSQHSTKDIPRRQPSNVHTPHQVQVSAAADNALAHNDAQLISAKEYLLYPVSVCLAFIVLTVVGLLFFPSHVPHFRNGSGARALKGRSSVTCNSMACLRNALYLNALLSWDRKKPCNDFYSFVCLRWTNSFSSPFDSSVSVNDDFVAFLEQKVHESLQDNAQNSTELRLLKDLYGKCNNYEIVEKSGWDALQKLLSKLSLANFPLISRTPTNLSVWHIAAQLVRETGTVALLSIGVAFHPVFAAIDVASVGPPELITRKNVGIEEALELYATSIFWMTHLSEGKSVSTSVASATQKFAGSIERFAQLGTKESTPKVQNLDTRSPLLKFVGEVFGGLQVSFFSITTPVVLIRSPDVVSDVMNIVERTETQVVVNYLVLRLVIQVAPFLPYSGLYDVNGALAYGKRTTRAPRTRLCLRAVERALFPAVHALLFKDTKLKTLAPALVRFVQLVVEEFNQVVDDSPLFDNHSKRTIRQAVAKTDFQVFGPGRTKNAALALQRLDSLPTISESESALSTYIEYHRRTLAYSLERGAKMRWSGSAFSDDCWYESNPWTVYIPLLAFNGTQVLNKGVLDALQLSRLAPRLVRCLFNMLLEVADSRNEGESWLTDNTWRKLVGAESSFKQQLVDLRFSHVRDVLASRTAFRVFKKIIVGSDVVDFTVVRKEGSVFTSAQMFFASMMLQNCEVSERPRKLRPSADSEKWSVALRNTKEFTEAFNCTLGNNMS</sequence>